<keyword evidence="4" id="KW-0808">Transferase</keyword>
<dbReference type="GO" id="GO:0031071">
    <property type="term" value="F:cysteine desulfurase activity"/>
    <property type="evidence" value="ECO:0007669"/>
    <property type="project" value="UniProtKB-EC"/>
</dbReference>
<dbReference type="PANTHER" id="PTHR11601:SF34">
    <property type="entry name" value="CYSTEINE DESULFURASE"/>
    <property type="match status" value="1"/>
</dbReference>
<dbReference type="AlphaFoldDB" id="A0A8D5ZPM7"/>
<keyword evidence="5" id="KW-0479">Metal-binding</keyword>
<dbReference type="Proteomes" id="UP000677436">
    <property type="component" value="Chromosome"/>
</dbReference>
<organism evidence="12 13">
    <name type="scientific">Polycladomyces abyssicola</name>
    <dbReference type="NCBI Taxonomy" id="1125966"/>
    <lineage>
        <taxon>Bacteria</taxon>
        <taxon>Bacillati</taxon>
        <taxon>Bacillota</taxon>
        <taxon>Bacilli</taxon>
        <taxon>Bacillales</taxon>
        <taxon>Thermoactinomycetaceae</taxon>
        <taxon>Polycladomyces</taxon>
    </lineage>
</organism>
<dbReference type="GO" id="GO:0046872">
    <property type="term" value="F:metal ion binding"/>
    <property type="evidence" value="ECO:0007669"/>
    <property type="project" value="UniProtKB-KW"/>
</dbReference>
<keyword evidence="13" id="KW-1185">Reference proteome</keyword>
<evidence type="ECO:0000256" key="8">
    <source>
        <dbReference type="ARBA" id="ARBA00023014"/>
    </source>
</evidence>
<comment type="similarity">
    <text evidence="2">Belongs to the class-V pyridoxal-phosphate-dependent aminotransferase family. NifS/IscS subfamily.</text>
</comment>
<keyword evidence="8" id="KW-0411">Iron-sulfur</keyword>
<dbReference type="InterPro" id="IPR015422">
    <property type="entry name" value="PyrdxlP-dep_Trfase_small"/>
</dbReference>
<evidence type="ECO:0000256" key="10">
    <source>
        <dbReference type="RuleBase" id="RU004504"/>
    </source>
</evidence>
<keyword evidence="7" id="KW-0408">Iron</keyword>
<accession>A0A8D5ZPM7</accession>
<dbReference type="GO" id="GO:0051536">
    <property type="term" value="F:iron-sulfur cluster binding"/>
    <property type="evidence" value="ECO:0007669"/>
    <property type="project" value="UniProtKB-KW"/>
</dbReference>
<dbReference type="FunFam" id="3.40.640.10:FF:000084">
    <property type="entry name" value="IscS-like cysteine desulfurase"/>
    <property type="match status" value="1"/>
</dbReference>
<comment type="cofactor">
    <cofactor evidence="1 10">
        <name>pyridoxal 5'-phosphate</name>
        <dbReference type="ChEBI" id="CHEBI:597326"/>
    </cofactor>
</comment>
<reference evidence="12" key="2">
    <citation type="journal article" date="2021" name="Microbiol. Resour. Announc.">
        <title>Complete Genome Sequence of Polycladomyces abyssicola JIR-001T, Isolated from Hemipelagic Sediment in Deep Seawater.</title>
        <authorList>
            <person name="Tsubouchi T."/>
            <person name="Kaneko Y."/>
        </authorList>
    </citation>
    <scope>NUCLEOTIDE SEQUENCE</scope>
    <source>
        <strain evidence="12">JIR-001</strain>
    </source>
</reference>
<dbReference type="EC" id="2.8.1.7" evidence="3"/>
<dbReference type="PIRSF" id="PIRSF005572">
    <property type="entry name" value="NifS"/>
    <property type="match status" value="1"/>
</dbReference>
<dbReference type="PANTHER" id="PTHR11601">
    <property type="entry name" value="CYSTEINE DESULFURYLASE FAMILY MEMBER"/>
    <property type="match status" value="1"/>
</dbReference>
<evidence type="ECO:0000313" key="13">
    <source>
        <dbReference type="Proteomes" id="UP000677436"/>
    </source>
</evidence>
<evidence type="ECO:0000256" key="2">
    <source>
        <dbReference type="ARBA" id="ARBA00006490"/>
    </source>
</evidence>
<dbReference type="InterPro" id="IPR016454">
    <property type="entry name" value="Cysteine_dSase"/>
</dbReference>
<evidence type="ECO:0000256" key="1">
    <source>
        <dbReference type="ARBA" id="ARBA00001933"/>
    </source>
</evidence>
<dbReference type="Gene3D" id="3.40.640.10">
    <property type="entry name" value="Type I PLP-dependent aspartate aminotransferase-like (Major domain)"/>
    <property type="match status" value="1"/>
</dbReference>
<dbReference type="InterPro" id="IPR015424">
    <property type="entry name" value="PyrdxlP-dep_Trfase"/>
</dbReference>
<gene>
    <name evidence="12" type="ORF">JIR001_22860</name>
</gene>
<dbReference type="KEGG" id="pabs:JIR001_22860"/>
<evidence type="ECO:0000256" key="5">
    <source>
        <dbReference type="ARBA" id="ARBA00022723"/>
    </source>
</evidence>
<evidence type="ECO:0000256" key="3">
    <source>
        <dbReference type="ARBA" id="ARBA00012239"/>
    </source>
</evidence>
<dbReference type="InterPro" id="IPR020578">
    <property type="entry name" value="Aminotrans_V_PyrdxlP_BS"/>
</dbReference>
<dbReference type="InterPro" id="IPR015421">
    <property type="entry name" value="PyrdxlP-dep_Trfase_major"/>
</dbReference>
<name>A0A8D5ZPM7_9BACL</name>
<evidence type="ECO:0000256" key="6">
    <source>
        <dbReference type="ARBA" id="ARBA00022898"/>
    </source>
</evidence>
<dbReference type="SUPFAM" id="SSF53383">
    <property type="entry name" value="PLP-dependent transferases"/>
    <property type="match status" value="1"/>
</dbReference>
<dbReference type="InterPro" id="IPR000192">
    <property type="entry name" value="Aminotrans_V_dom"/>
</dbReference>
<evidence type="ECO:0000256" key="4">
    <source>
        <dbReference type="ARBA" id="ARBA00022679"/>
    </source>
</evidence>
<dbReference type="EMBL" id="AP024601">
    <property type="protein sequence ID" value="BCU82503.1"/>
    <property type="molecule type" value="Genomic_DNA"/>
</dbReference>
<dbReference type="Pfam" id="PF00266">
    <property type="entry name" value="Aminotran_5"/>
    <property type="match status" value="1"/>
</dbReference>
<evidence type="ECO:0000256" key="9">
    <source>
        <dbReference type="ARBA" id="ARBA00050776"/>
    </source>
</evidence>
<sequence length="380" mass="41815">MSIYLDHAATTPIHPKVKEAMLPFLEDHFGNPSSIHAYGRTVRQAIDRARDQVAASIHADPGQLIFTSGGTEADNLALIGVAMAMREKGKDRVITTTVEHHAVLDTCQYLEKIGFQVIYVPVDRYGRVQTEELKRAIDDRTAIISVMYGNNEVGTLQPIEEIGQIAKERGVWFHTDAVQALGSEPLDVRKLPVDLLSLSSHKINGPKGVGALYIGRKVPLQPQMHGGMQERRRRAGTENVIGIVGFGQAAELAMANREEHRDTAQRCREAMLETWRQEGISFVVNGHPEHYLPHVLNVSFPGAETETLLMNLDLEGIACSSGSACTSGTLEVSHVLKAMGLPDELLRSAIRFSFGWGNTVEQVTEAAKTVARVVRRLTEQ</sequence>
<comment type="catalytic activity">
    <reaction evidence="9">
        <text>(sulfur carrier)-H + L-cysteine = (sulfur carrier)-SH + L-alanine</text>
        <dbReference type="Rhea" id="RHEA:43892"/>
        <dbReference type="Rhea" id="RHEA-COMP:14737"/>
        <dbReference type="Rhea" id="RHEA-COMP:14739"/>
        <dbReference type="ChEBI" id="CHEBI:29917"/>
        <dbReference type="ChEBI" id="CHEBI:35235"/>
        <dbReference type="ChEBI" id="CHEBI:57972"/>
        <dbReference type="ChEBI" id="CHEBI:64428"/>
        <dbReference type="EC" id="2.8.1.7"/>
    </reaction>
</comment>
<dbReference type="Gene3D" id="3.90.1150.10">
    <property type="entry name" value="Aspartate Aminotransferase, domain 1"/>
    <property type="match status" value="1"/>
</dbReference>
<proteinExistence type="inferred from homology"/>
<evidence type="ECO:0000256" key="7">
    <source>
        <dbReference type="ARBA" id="ARBA00023004"/>
    </source>
</evidence>
<reference evidence="12" key="1">
    <citation type="journal article" date="2013" name="Int. J. Syst. Evol. Microbiol.">
        <title>Polycladomyces abyssicola gen. nov., sp. nov., a thermophilic filamentous bacterium isolated from hemipelagic sediment.</title>
        <authorList>
            <person name="Tsubouchi T."/>
            <person name="Shimane Y."/>
            <person name="Mori K."/>
            <person name="Usui K."/>
            <person name="Hiraki T."/>
            <person name="Tame A."/>
            <person name="Uematsu K."/>
            <person name="Maruyama T."/>
            <person name="Hatada Y."/>
        </authorList>
    </citation>
    <scope>NUCLEOTIDE SEQUENCE</scope>
    <source>
        <strain evidence="12">JIR-001</strain>
    </source>
</reference>
<dbReference type="Gene3D" id="1.10.260.50">
    <property type="match status" value="1"/>
</dbReference>
<evidence type="ECO:0000259" key="11">
    <source>
        <dbReference type="Pfam" id="PF00266"/>
    </source>
</evidence>
<dbReference type="PROSITE" id="PS00595">
    <property type="entry name" value="AA_TRANSFER_CLASS_5"/>
    <property type="match status" value="1"/>
</dbReference>
<keyword evidence="6" id="KW-0663">Pyridoxal phosphate</keyword>
<protein>
    <recommendedName>
        <fullName evidence="3">cysteine desulfurase</fullName>
        <ecNumber evidence="3">2.8.1.7</ecNumber>
    </recommendedName>
</protein>
<feature type="domain" description="Aminotransferase class V" evidence="11">
    <location>
        <begin position="3"/>
        <end position="364"/>
    </location>
</feature>
<evidence type="ECO:0000313" key="12">
    <source>
        <dbReference type="EMBL" id="BCU82503.1"/>
    </source>
</evidence>
<dbReference type="NCBIfam" id="NF002806">
    <property type="entry name" value="PRK02948.1"/>
    <property type="match status" value="1"/>
</dbReference>
<dbReference type="RefSeq" id="WP_212772832.1">
    <property type="nucleotide sequence ID" value="NZ_AP024601.1"/>
</dbReference>